<sequence>MGMLSFNTTCPHCLREKAVLIGLNEQKRGTTDIYDVHFVCNSCNKSGIAAVKSTTGHGPLFLVRNNRKNILVPDPSSTYSLYEIYPKIEINRAPDNTPDRAARFYVESKTNLQRGNFETAVMLCRKVIDIATRNILGEDSNKEKLSQRISMLHGKGLITEQMKDWAHIVRIDSNGAVHSDEEFTQEEAEEMIGFTEVFLLYAFTLPAMVEAKKHAREQQ</sequence>
<dbReference type="Pfam" id="PF13643">
    <property type="entry name" value="DUF4145"/>
    <property type="match status" value="1"/>
</dbReference>
<organism evidence="1 2">
    <name type="scientific">Rhodnius prolixus</name>
    <name type="common">Triatomid bug</name>
    <dbReference type="NCBI Taxonomy" id="13249"/>
    <lineage>
        <taxon>Eukaryota</taxon>
        <taxon>Metazoa</taxon>
        <taxon>Ecdysozoa</taxon>
        <taxon>Arthropoda</taxon>
        <taxon>Hexapoda</taxon>
        <taxon>Insecta</taxon>
        <taxon>Pterygota</taxon>
        <taxon>Neoptera</taxon>
        <taxon>Paraneoptera</taxon>
        <taxon>Hemiptera</taxon>
        <taxon>Heteroptera</taxon>
        <taxon>Panheteroptera</taxon>
        <taxon>Cimicomorpha</taxon>
        <taxon>Reduviidae</taxon>
        <taxon>Triatominae</taxon>
        <taxon>Rhodnius</taxon>
    </lineage>
</organism>
<dbReference type="InParanoid" id="T1HIX8"/>
<dbReference type="EMBL" id="ACPB03030152">
    <property type="status" value="NOT_ANNOTATED_CDS"/>
    <property type="molecule type" value="Genomic_DNA"/>
</dbReference>
<keyword evidence="2" id="KW-1185">Reference proteome</keyword>
<dbReference type="EnsemblMetazoa" id="RPRC004001-RA">
    <property type="protein sequence ID" value="RPRC004001-PA"/>
    <property type="gene ID" value="RPRC004001"/>
</dbReference>
<proteinExistence type="predicted"/>
<protein>
    <submittedName>
        <fullName evidence="1">DUF4145 domain-containing protein</fullName>
    </submittedName>
</protein>
<dbReference type="InterPro" id="IPR025285">
    <property type="entry name" value="DUF4145"/>
</dbReference>
<dbReference type="Proteomes" id="UP000015103">
    <property type="component" value="Unassembled WGS sequence"/>
</dbReference>
<dbReference type="AlphaFoldDB" id="T1HIX8"/>
<evidence type="ECO:0000313" key="2">
    <source>
        <dbReference type="Proteomes" id="UP000015103"/>
    </source>
</evidence>
<dbReference type="HOGENOM" id="CLU_119578_0_0_1"/>
<dbReference type="VEuPathDB" id="VectorBase:RPRC004001"/>
<evidence type="ECO:0000313" key="1">
    <source>
        <dbReference type="EnsemblMetazoa" id="RPRC004001-PA"/>
    </source>
</evidence>
<reference evidence="1" key="1">
    <citation type="submission" date="2015-05" db="UniProtKB">
        <authorList>
            <consortium name="EnsemblMetazoa"/>
        </authorList>
    </citation>
    <scope>IDENTIFICATION</scope>
</reference>
<name>T1HIX8_RHOPR</name>
<accession>T1HIX8</accession>